<dbReference type="GO" id="GO:0005524">
    <property type="term" value="F:ATP binding"/>
    <property type="evidence" value="ECO:0007669"/>
    <property type="project" value="UniProtKB-KW"/>
</dbReference>
<dbReference type="GO" id="GO:0004326">
    <property type="term" value="F:tetrahydrofolylpolyglutamate synthase activity"/>
    <property type="evidence" value="ECO:0007669"/>
    <property type="project" value="UniProtKB-EC"/>
</dbReference>
<dbReference type="InterPro" id="IPR001645">
    <property type="entry name" value="Folylpolyglutamate_synth"/>
</dbReference>
<proteinExistence type="inferred from homology"/>
<dbReference type="EC" id="6.3.2.17" evidence="2"/>
<dbReference type="Gene3D" id="3.90.190.20">
    <property type="entry name" value="Mur ligase, C-terminal domain"/>
    <property type="match status" value="1"/>
</dbReference>
<evidence type="ECO:0000256" key="4">
    <source>
        <dbReference type="ARBA" id="ARBA00022723"/>
    </source>
</evidence>
<evidence type="ECO:0000313" key="12">
    <source>
        <dbReference type="EMBL" id="AAR38137.1"/>
    </source>
</evidence>
<dbReference type="Pfam" id="PF08245">
    <property type="entry name" value="Mur_ligase_M"/>
    <property type="match status" value="1"/>
</dbReference>
<evidence type="ECO:0000256" key="3">
    <source>
        <dbReference type="ARBA" id="ARBA00022598"/>
    </source>
</evidence>
<dbReference type="InterPro" id="IPR004101">
    <property type="entry name" value="Mur_ligase_C"/>
</dbReference>
<evidence type="ECO:0000256" key="7">
    <source>
        <dbReference type="ARBA" id="ARBA00022842"/>
    </source>
</evidence>
<dbReference type="GO" id="GO:0046872">
    <property type="term" value="F:metal ion binding"/>
    <property type="evidence" value="ECO:0007669"/>
    <property type="project" value="UniProtKB-KW"/>
</dbReference>
<feature type="domain" description="Mur ligase C-terminal" evidence="10">
    <location>
        <begin position="269"/>
        <end position="384"/>
    </location>
</feature>
<evidence type="ECO:0000256" key="5">
    <source>
        <dbReference type="ARBA" id="ARBA00022741"/>
    </source>
</evidence>
<dbReference type="NCBIfam" id="TIGR01499">
    <property type="entry name" value="folC"/>
    <property type="match status" value="1"/>
</dbReference>
<dbReference type="Gene3D" id="3.40.1190.10">
    <property type="entry name" value="Mur-like, catalytic domain"/>
    <property type="match status" value="1"/>
</dbReference>
<dbReference type="PIRSF" id="PIRSF001563">
    <property type="entry name" value="Folylpolyglu_synth"/>
    <property type="match status" value="1"/>
</dbReference>
<feature type="domain" description="Mur ligase central" evidence="11">
    <location>
        <begin position="48"/>
        <end position="190"/>
    </location>
</feature>
<dbReference type="SUPFAM" id="SSF53244">
    <property type="entry name" value="MurD-like peptide ligases, peptide-binding domain"/>
    <property type="match status" value="1"/>
</dbReference>
<reference evidence="12" key="2">
    <citation type="submission" date="2003-12" db="EMBL/GenBank/DDBJ databases">
        <title>Monterey Bay Coastal Ocean Microbial Observatory environmental clone sequencing.</title>
        <authorList>
            <person name="DeLong E.F."/>
        </authorList>
    </citation>
    <scope>NUCLEOTIDE SEQUENCE</scope>
</reference>
<protein>
    <recommendedName>
        <fullName evidence="2">tetrahydrofolate synthase</fullName>
        <ecNumber evidence="2">6.3.2.17</ecNumber>
    </recommendedName>
    <alternativeName>
        <fullName evidence="8">Tetrahydrofolylpolyglutamate synthase</fullName>
    </alternativeName>
</protein>
<gene>
    <name evidence="12" type="primary">folC</name>
    <name evidence="12" type="ORF">MBMO_EBAC080-L31E09.55</name>
</gene>
<dbReference type="InterPro" id="IPR013221">
    <property type="entry name" value="Mur_ligase_cen"/>
</dbReference>
<sequence length="401" mass="44407">MHKKKTLDDWLSWQEELMEETIVLGLERVQIVYERLFPNGVPFASITVAGTNGKGSTIAFIDSIYRESKYKVGRSTSPHLINYNERFAIDGVDVSDASIIAAFELIETKREGILLTYFEFSTLATLIIFANEAVDIAILEVGLGGRLDSVNVVDCDVSVITNIAIDHTDYLGDTREAIGKEKAGIMRTSKHCICGDQDPPISLLSYAKEINSPLTFIKQGYNGEIGLEGIHQKLNAAVAIKAIEKLDDRFPVSSDMILKGVKKARIVARFEKIPVGDKTIILDVAHNPEAVKTLVNTLSESPMETVAIFSALADKNIDDMIGLASDTIKHWFLVPISAERAIQMEALENKFSKSQLTTVCLNMDNAIEEALALENIKRIVIFGSFYTIADATKFLKESEYY</sequence>
<dbReference type="AlphaFoldDB" id="Q6SFS5"/>
<evidence type="ECO:0000259" key="10">
    <source>
        <dbReference type="Pfam" id="PF02875"/>
    </source>
</evidence>
<evidence type="ECO:0000256" key="2">
    <source>
        <dbReference type="ARBA" id="ARBA00013025"/>
    </source>
</evidence>
<keyword evidence="3 12" id="KW-0436">Ligase</keyword>
<dbReference type="InterPro" id="IPR036565">
    <property type="entry name" value="Mur-like_cat_sf"/>
</dbReference>
<accession>Q6SFS5</accession>
<reference evidence="12" key="1">
    <citation type="submission" date="2003-11" db="EMBL/GenBank/DDBJ databases">
        <authorList>
            <person name="Heidelberg J.F."/>
            <person name="Eisen J.A."/>
            <person name="Nelson W.C."/>
            <person name="DeLong E.F."/>
        </authorList>
    </citation>
    <scope>NUCLEOTIDE SEQUENCE</scope>
</reference>
<evidence type="ECO:0000259" key="11">
    <source>
        <dbReference type="Pfam" id="PF08245"/>
    </source>
</evidence>
<dbReference type="EMBL" id="AY458646">
    <property type="protein sequence ID" value="AAR38137.1"/>
    <property type="molecule type" value="Genomic_DNA"/>
</dbReference>
<comment type="similarity">
    <text evidence="1">Belongs to the folylpolyglutamate synthase family.</text>
</comment>
<evidence type="ECO:0000256" key="9">
    <source>
        <dbReference type="ARBA" id="ARBA00047493"/>
    </source>
</evidence>
<dbReference type="PANTHER" id="PTHR11136">
    <property type="entry name" value="FOLYLPOLYGLUTAMATE SYNTHASE-RELATED"/>
    <property type="match status" value="1"/>
</dbReference>
<evidence type="ECO:0000256" key="6">
    <source>
        <dbReference type="ARBA" id="ARBA00022840"/>
    </source>
</evidence>
<dbReference type="GO" id="GO:0008841">
    <property type="term" value="F:dihydrofolate synthase activity"/>
    <property type="evidence" value="ECO:0007669"/>
    <property type="project" value="TreeGrafter"/>
</dbReference>
<dbReference type="Pfam" id="PF02875">
    <property type="entry name" value="Mur_ligase_C"/>
    <property type="match status" value="1"/>
</dbReference>
<organism evidence="12">
    <name type="scientific">uncultured marine bacterium 578</name>
    <dbReference type="NCBI Taxonomy" id="257399"/>
    <lineage>
        <taxon>Bacteria</taxon>
        <taxon>environmental samples</taxon>
    </lineage>
</organism>
<dbReference type="SUPFAM" id="SSF53623">
    <property type="entry name" value="MurD-like peptide ligases, catalytic domain"/>
    <property type="match status" value="1"/>
</dbReference>
<comment type="catalytic activity">
    <reaction evidence="9">
        <text>(6S)-5,6,7,8-tetrahydrofolyl-(gamma-L-Glu)(n) + L-glutamate + ATP = (6S)-5,6,7,8-tetrahydrofolyl-(gamma-L-Glu)(n+1) + ADP + phosphate + H(+)</text>
        <dbReference type="Rhea" id="RHEA:10580"/>
        <dbReference type="Rhea" id="RHEA-COMP:14738"/>
        <dbReference type="Rhea" id="RHEA-COMP:14740"/>
        <dbReference type="ChEBI" id="CHEBI:15378"/>
        <dbReference type="ChEBI" id="CHEBI:29985"/>
        <dbReference type="ChEBI" id="CHEBI:30616"/>
        <dbReference type="ChEBI" id="CHEBI:43474"/>
        <dbReference type="ChEBI" id="CHEBI:141005"/>
        <dbReference type="ChEBI" id="CHEBI:456216"/>
        <dbReference type="EC" id="6.3.2.17"/>
    </reaction>
</comment>
<keyword evidence="6" id="KW-0067">ATP-binding</keyword>
<dbReference type="PANTHER" id="PTHR11136:SF0">
    <property type="entry name" value="DIHYDROFOLATE SYNTHETASE-RELATED"/>
    <property type="match status" value="1"/>
</dbReference>
<name>Q6SFS5_9BACT</name>
<evidence type="ECO:0000256" key="1">
    <source>
        <dbReference type="ARBA" id="ARBA00008276"/>
    </source>
</evidence>
<keyword evidence="5" id="KW-0547">Nucleotide-binding</keyword>
<evidence type="ECO:0000256" key="8">
    <source>
        <dbReference type="ARBA" id="ARBA00030592"/>
    </source>
</evidence>
<dbReference type="GO" id="GO:0005737">
    <property type="term" value="C:cytoplasm"/>
    <property type="evidence" value="ECO:0007669"/>
    <property type="project" value="TreeGrafter"/>
</dbReference>
<dbReference type="InterPro" id="IPR036615">
    <property type="entry name" value="Mur_ligase_C_dom_sf"/>
</dbReference>
<keyword evidence="7" id="KW-0460">Magnesium</keyword>
<keyword evidence="4" id="KW-0479">Metal-binding</keyword>